<comment type="caution">
    <text evidence="1">The sequence shown here is derived from an EMBL/GenBank/DDBJ whole genome shotgun (WGS) entry which is preliminary data.</text>
</comment>
<organism evidence="1 2">
    <name type="scientific">Phocaeicola vulgatus str. 3775 SL</name>
    <name type="common">B</name>
    <name type="synonym">iv</name>
    <dbReference type="NCBI Taxonomy" id="1339350"/>
    <lineage>
        <taxon>Bacteria</taxon>
        <taxon>Pseudomonadati</taxon>
        <taxon>Bacteroidota</taxon>
        <taxon>Bacteroidia</taxon>
        <taxon>Bacteroidales</taxon>
        <taxon>Bacteroidaceae</taxon>
        <taxon>Phocaeicola</taxon>
    </lineage>
</organism>
<evidence type="ECO:0000313" key="2">
    <source>
        <dbReference type="Proteomes" id="UP000028134"/>
    </source>
</evidence>
<reference evidence="1 2" key="1">
    <citation type="submission" date="2014-04" db="EMBL/GenBank/DDBJ databases">
        <authorList>
            <person name="Sears C."/>
            <person name="Carroll K."/>
            <person name="Sack B.R."/>
            <person name="Qadri F."/>
            <person name="Myers L.L."/>
            <person name="Chung G.-T."/>
            <person name="Escheverria P."/>
            <person name="Fraser C.M."/>
            <person name="Sadzewicz L."/>
            <person name="Shefchek K.A."/>
            <person name="Tallon L."/>
            <person name="Das S.P."/>
            <person name="Daugherty S."/>
            <person name="Mongodin E.F."/>
        </authorList>
    </citation>
    <scope>NUCLEOTIDE SEQUENCE [LARGE SCALE GENOMIC DNA]</scope>
    <source>
        <strain evidence="2">3775 SL(B) 10 (iv)</strain>
    </source>
</reference>
<sequence length="53" mass="6323">MIDTLHLSYTEVFEIIPYRNLLMMQRDKLRAVYGGQKVNRISGKELANRRKKK</sequence>
<protein>
    <submittedName>
        <fullName evidence="1">Uncharacterized protein</fullName>
    </submittedName>
</protein>
<evidence type="ECO:0000313" key="1">
    <source>
        <dbReference type="EMBL" id="KDS33369.1"/>
    </source>
</evidence>
<dbReference type="PATRIC" id="fig|1339350.3.peg.511"/>
<dbReference type="Proteomes" id="UP000028134">
    <property type="component" value="Unassembled WGS sequence"/>
</dbReference>
<dbReference type="AlphaFoldDB" id="A0A078RCW5"/>
<dbReference type="EMBL" id="JNHI01000002">
    <property type="protein sequence ID" value="KDS33369.1"/>
    <property type="molecule type" value="Genomic_DNA"/>
</dbReference>
<gene>
    <name evidence="1" type="ORF">M097_0534</name>
</gene>
<proteinExistence type="predicted"/>
<accession>A0A078RCW5</accession>
<name>A0A078RCW5_PHOVU</name>